<keyword evidence="2" id="KW-1185">Reference proteome</keyword>
<organism evidence="1 2">
    <name type="scientific">Algoriphagus namhaensis</name>
    <dbReference type="NCBI Taxonomy" id="915353"/>
    <lineage>
        <taxon>Bacteria</taxon>
        <taxon>Pseudomonadati</taxon>
        <taxon>Bacteroidota</taxon>
        <taxon>Cytophagia</taxon>
        <taxon>Cytophagales</taxon>
        <taxon>Cyclobacteriaceae</taxon>
        <taxon>Algoriphagus</taxon>
    </lineage>
</organism>
<accession>A0ABV8AU71</accession>
<gene>
    <name evidence="1" type="ORF">ACFOSV_11580</name>
</gene>
<protein>
    <recommendedName>
        <fullName evidence="3">Long-chain fatty acid transport protein</fullName>
    </recommendedName>
</protein>
<reference evidence="2" key="1">
    <citation type="journal article" date="2019" name="Int. J. Syst. Evol. Microbiol.">
        <title>The Global Catalogue of Microorganisms (GCM) 10K type strain sequencing project: providing services to taxonomists for standard genome sequencing and annotation.</title>
        <authorList>
            <consortium name="The Broad Institute Genomics Platform"/>
            <consortium name="The Broad Institute Genome Sequencing Center for Infectious Disease"/>
            <person name="Wu L."/>
            <person name="Ma J."/>
        </authorList>
    </citation>
    <scope>NUCLEOTIDE SEQUENCE [LARGE SCALE GENOMIC DNA]</scope>
    <source>
        <strain evidence="2">CCUG 60523</strain>
    </source>
</reference>
<name>A0ABV8AU71_9BACT</name>
<sequence>MKSSFGIIRLNFSLNKIILLAGLSVFFFQVAWSQDTHHWSNQFGTRAALLGGAVLTDTVDNAGVYYNPANLAFLDTSSLSINANLYGLENIEIQNALGQKQNFQGLQLNTVPLLISGTLRNKSDWNLSYALITPVSFKFNGLARIDQNIDIIKEEDSPGLEDLVAESGLNTRVQETSVVFGLGKRLNPNFGFGFSLINTFRNVEYNYRFSAKTFANVDPPFLISRSQNEFVNYWSLRSAIKAGLNYQKASYGLALTVQSPGINWMGNGEIAEDITITNLRLSEDGDRLTGFGSARQEKLKSNYKSPFQLSIGGHKQFNNSIISLNITHFGGVDTYRIIEAQPGDFIRPASLASDDLNPENFLNVETAMRAVTNFALGYETRLNSGLKLLGSFRTDFSYYDSGPTLGEQITTELTQWDIYHFTLGSVFEKDRSSLTLGLVGSFGGTSSYIQENSFSSNGQPSDLEGALTITQAKYSNIGLLIGYSFRFKKFN</sequence>
<dbReference type="EMBL" id="JBHRZS010000007">
    <property type="protein sequence ID" value="MFC3880824.1"/>
    <property type="molecule type" value="Genomic_DNA"/>
</dbReference>
<evidence type="ECO:0008006" key="3">
    <source>
        <dbReference type="Google" id="ProtNLM"/>
    </source>
</evidence>
<evidence type="ECO:0000313" key="2">
    <source>
        <dbReference type="Proteomes" id="UP001595805"/>
    </source>
</evidence>
<dbReference type="Gene3D" id="2.40.160.60">
    <property type="entry name" value="Outer membrane protein transport protein (OMPP1/FadL/TodX)"/>
    <property type="match status" value="1"/>
</dbReference>
<evidence type="ECO:0000313" key="1">
    <source>
        <dbReference type="EMBL" id="MFC3880824.1"/>
    </source>
</evidence>
<comment type="caution">
    <text evidence="1">The sequence shown here is derived from an EMBL/GenBank/DDBJ whole genome shotgun (WGS) entry which is preliminary data.</text>
</comment>
<proteinExistence type="predicted"/>
<dbReference type="Proteomes" id="UP001595805">
    <property type="component" value="Unassembled WGS sequence"/>
</dbReference>
<dbReference type="RefSeq" id="WP_377906175.1">
    <property type="nucleotide sequence ID" value="NZ_JBHRZS010000007.1"/>
</dbReference>